<sequence>MRPPMLLLLLLLPVLLPAASEAARSIMDLRGGGNSRECDPLTFPYKTLFYDNPSDCRNYVLFDVDAGCMPDWRRAKEVCDSSDMELAPAGEESSLDPSSDLCYLMSQEGDVHLQGCDQPVRFVCRSRYAGGDDPNVLTHEDETGSQYRLYGMDAKQATTYDGAAAFCTGLGAGWDLVPYGDDVGYHAVQRLCSARLFTCWLKRANGFPYCPLMAADGTLQMQGCDQLVRFVCRRPRQIA</sequence>
<feature type="chain" id="PRO_5003124497" description="C-type lectin domain-containing protein" evidence="1">
    <location>
        <begin position="23"/>
        <end position="239"/>
    </location>
</feature>
<dbReference type="KEGG" id="vcn:VOLCADRAFT_98842"/>
<gene>
    <name evidence="2" type="ORF">VOLCADRAFT_98842</name>
</gene>
<evidence type="ECO:0000313" key="3">
    <source>
        <dbReference type="Proteomes" id="UP000001058"/>
    </source>
</evidence>
<dbReference type="GeneID" id="9620776"/>
<reference evidence="2 3" key="1">
    <citation type="journal article" date="2010" name="Science">
        <title>Genomic analysis of organismal complexity in the multicellular green alga Volvox carteri.</title>
        <authorList>
            <person name="Prochnik S.E."/>
            <person name="Umen J."/>
            <person name="Nedelcu A.M."/>
            <person name="Hallmann A."/>
            <person name="Miller S.M."/>
            <person name="Nishii I."/>
            <person name="Ferris P."/>
            <person name="Kuo A."/>
            <person name="Mitros T."/>
            <person name="Fritz-Laylin L.K."/>
            <person name="Hellsten U."/>
            <person name="Chapman J."/>
            <person name="Simakov O."/>
            <person name="Rensing S.A."/>
            <person name="Terry A."/>
            <person name="Pangilinan J."/>
            <person name="Kapitonov V."/>
            <person name="Jurka J."/>
            <person name="Salamov A."/>
            <person name="Shapiro H."/>
            <person name="Schmutz J."/>
            <person name="Grimwood J."/>
            <person name="Lindquist E."/>
            <person name="Lucas S."/>
            <person name="Grigoriev I.V."/>
            <person name="Schmitt R."/>
            <person name="Kirk D."/>
            <person name="Rokhsar D.S."/>
        </authorList>
    </citation>
    <scope>NUCLEOTIDE SEQUENCE [LARGE SCALE GENOMIC DNA]</scope>
    <source>
        <strain evidence="3">f. Nagariensis / Eve</strain>
    </source>
</reference>
<evidence type="ECO:0000313" key="2">
    <source>
        <dbReference type="EMBL" id="EFJ41166.1"/>
    </source>
</evidence>
<dbReference type="InParanoid" id="D8UGF1"/>
<dbReference type="AlphaFoldDB" id="D8UGF1"/>
<keyword evidence="3" id="KW-1185">Reference proteome</keyword>
<keyword evidence="1" id="KW-0732">Signal</keyword>
<evidence type="ECO:0008006" key="4">
    <source>
        <dbReference type="Google" id="ProtNLM"/>
    </source>
</evidence>
<dbReference type="RefSeq" id="XP_002957734.1">
    <property type="nucleotide sequence ID" value="XM_002957688.1"/>
</dbReference>
<feature type="signal peptide" evidence="1">
    <location>
        <begin position="1"/>
        <end position="22"/>
    </location>
</feature>
<name>D8UGF1_VOLCA</name>
<protein>
    <recommendedName>
        <fullName evidence="4">C-type lectin domain-containing protein</fullName>
    </recommendedName>
</protein>
<proteinExistence type="predicted"/>
<dbReference type="OrthoDB" id="538111at2759"/>
<organism evidence="3">
    <name type="scientific">Volvox carteri f. nagariensis</name>
    <dbReference type="NCBI Taxonomy" id="3068"/>
    <lineage>
        <taxon>Eukaryota</taxon>
        <taxon>Viridiplantae</taxon>
        <taxon>Chlorophyta</taxon>
        <taxon>core chlorophytes</taxon>
        <taxon>Chlorophyceae</taxon>
        <taxon>CS clade</taxon>
        <taxon>Chlamydomonadales</taxon>
        <taxon>Volvocaceae</taxon>
        <taxon>Volvox</taxon>
    </lineage>
</organism>
<dbReference type="Proteomes" id="UP000001058">
    <property type="component" value="Unassembled WGS sequence"/>
</dbReference>
<dbReference type="EMBL" id="GL378399">
    <property type="protein sequence ID" value="EFJ41166.1"/>
    <property type="molecule type" value="Genomic_DNA"/>
</dbReference>
<accession>D8UGF1</accession>
<evidence type="ECO:0000256" key="1">
    <source>
        <dbReference type="SAM" id="SignalP"/>
    </source>
</evidence>